<sequence>MNGLVVTVIIAVATILFAASVFVALYRVIRGPSILDRMIGTDVILASIMCGLGAFMAVTGRTDLLPVLVVLAMLGFVGSVSVSRYVSKSDSMTPGAEAGALSDFSASDWHMPKSETAATGDAQSAREAAWAEDVARGISNVPDGPVEITVRDEVVVPDPGPAEATTASATPDDERGEGAGSGPDAGPDDELAGESPDGAAGAAKGDGLAGPTDAVGRHRHDDGKGGHDGP</sequence>
<evidence type="ECO:0000313" key="10">
    <source>
        <dbReference type="EMBL" id="QQB14892.1"/>
    </source>
</evidence>
<feature type="compositionally biased region" description="Basic and acidic residues" evidence="8">
    <location>
        <begin position="215"/>
        <end position="230"/>
    </location>
</feature>
<keyword evidence="7 9" id="KW-0472">Membrane</keyword>
<dbReference type="Proteomes" id="UP000595374">
    <property type="component" value="Chromosome"/>
</dbReference>
<dbReference type="Pfam" id="PF04066">
    <property type="entry name" value="MrpF_PhaF"/>
    <property type="match status" value="1"/>
</dbReference>
<feature type="transmembrane region" description="Helical" evidence="9">
    <location>
        <begin position="6"/>
        <end position="26"/>
    </location>
</feature>
<dbReference type="EMBL" id="CP065989">
    <property type="protein sequence ID" value="QQB14892.1"/>
    <property type="molecule type" value="Genomic_DNA"/>
</dbReference>
<comment type="similarity">
    <text evidence="2">Belongs to the CPA3 antiporters (TC 2.A.63) subunit F family.</text>
</comment>
<protein>
    <submittedName>
        <fullName evidence="10">Sodium:proton antiporter</fullName>
    </submittedName>
</protein>
<organism evidence="10 11">
    <name type="scientific">Brevibacterium casei</name>
    <dbReference type="NCBI Taxonomy" id="33889"/>
    <lineage>
        <taxon>Bacteria</taxon>
        <taxon>Bacillati</taxon>
        <taxon>Actinomycetota</taxon>
        <taxon>Actinomycetes</taxon>
        <taxon>Micrococcales</taxon>
        <taxon>Brevibacteriaceae</taxon>
        <taxon>Brevibacterium</taxon>
    </lineage>
</organism>
<evidence type="ECO:0000256" key="3">
    <source>
        <dbReference type="ARBA" id="ARBA00022448"/>
    </source>
</evidence>
<evidence type="ECO:0000256" key="7">
    <source>
        <dbReference type="ARBA" id="ARBA00023136"/>
    </source>
</evidence>
<feature type="compositionally biased region" description="Low complexity" evidence="8">
    <location>
        <begin position="198"/>
        <end position="210"/>
    </location>
</feature>
<evidence type="ECO:0000256" key="1">
    <source>
        <dbReference type="ARBA" id="ARBA00004651"/>
    </source>
</evidence>
<dbReference type="RefSeq" id="WP_198499937.1">
    <property type="nucleotide sequence ID" value="NZ_CP065989.1"/>
</dbReference>
<evidence type="ECO:0000256" key="5">
    <source>
        <dbReference type="ARBA" id="ARBA00022692"/>
    </source>
</evidence>
<keyword evidence="4" id="KW-1003">Cell membrane</keyword>
<evidence type="ECO:0000256" key="2">
    <source>
        <dbReference type="ARBA" id="ARBA00009212"/>
    </source>
</evidence>
<dbReference type="AlphaFoldDB" id="A0A7T4A095"/>
<dbReference type="GO" id="GO:0015385">
    <property type="term" value="F:sodium:proton antiporter activity"/>
    <property type="evidence" value="ECO:0007669"/>
    <property type="project" value="TreeGrafter"/>
</dbReference>
<evidence type="ECO:0000256" key="6">
    <source>
        <dbReference type="ARBA" id="ARBA00022989"/>
    </source>
</evidence>
<dbReference type="InterPro" id="IPR007208">
    <property type="entry name" value="MrpF/PhaF-like"/>
</dbReference>
<feature type="region of interest" description="Disordered" evidence="8">
    <location>
        <begin position="152"/>
        <end position="230"/>
    </location>
</feature>
<name>A0A7T4A095_9MICO</name>
<evidence type="ECO:0000256" key="8">
    <source>
        <dbReference type="SAM" id="MobiDB-lite"/>
    </source>
</evidence>
<accession>A0A7T4A095</accession>
<keyword evidence="5 9" id="KW-0812">Transmembrane</keyword>
<dbReference type="PANTHER" id="PTHR34702">
    <property type="entry name" value="NA(+)/H(+) ANTIPORTER SUBUNIT F1"/>
    <property type="match status" value="1"/>
</dbReference>
<evidence type="ECO:0000313" key="11">
    <source>
        <dbReference type="Proteomes" id="UP000595374"/>
    </source>
</evidence>
<evidence type="ECO:0000256" key="9">
    <source>
        <dbReference type="SAM" id="Phobius"/>
    </source>
</evidence>
<keyword evidence="6 9" id="KW-1133">Transmembrane helix</keyword>
<comment type="subcellular location">
    <subcellularLocation>
        <location evidence="1">Cell membrane</location>
        <topology evidence="1">Multi-pass membrane protein</topology>
    </subcellularLocation>
</comment>
<feature type="transmembrane region" description="Helical" evidence="9">
    <location>
        <begin position="38"/>
        <end position="58"/>
    </location>
</feature>
<feature type="transmembrane region" description="Helical" evidence="9">
    <location>
        <begin position="64"/>
        <end position="82"/>
    </location>
</feature>
<dbReference type="GO" id="GO:0005886">
    <property type="term" value="C:plasma membrane"/>
    <property type="evidence" value="ECO:0007669"/>
    <property type="project" value="UniProtKB-SubCell"/>
</dbReference>
<evidence type="ECO:0000256" key="4">
    <source>
        <dbReference type="ARBA" id="ARBA00022475"/>
    </source>
</evidence>
<dbReference type="PANTHER" id="PTHR34702:SF1">
    <property type="entry name" value="NA(+)_H(+) ANTIPORTER SUBUNIT F"/>
    <property type="match status" value="1"/>
</dbReference>
<proteinExistence type="inferred from homology"/>
<gene>
    <name evidence="10" type="ORF">I6H47_02635</name>
</gene>
<reference evidence="10 11" key="1">
    <citation type="submission" date="2020-12" db="EMBL/GenBank/DDBJ databases">
        <title>FDA dAtabase for Regulatory Grade micrObial Sequences (FDA-ARGOS): Supporting development and validation of Infectious Disease Dx tests.</title>
        <authorList>
            <person name="Sproer C."/>
            <person name="Gronow S."/>
            <person name="Severitt S."/>
            <person name="Schroder I."/>
            <person name="Tallon L."/>
            <person name="Sadzewicz L."/>
            <person name="Zhao X."/>
            <person name="Boylan J."/>
            <person name="Ott S."/>
            <person name="Bowen H."/>
            <person name="Vavikolanu K."/>
            <person name="Mehta A."/>
            <person name="Aluvathingal J."/>
            <person name="Nadendla S."/>
            <person name="Lowell S."/>
            <person name="Myers T."/>
            <person name="Yan Y."/>
            <person name="Sichtig H."/>
        </authorList>
    </citation>
    <scope>NUCLEOTIDE SEQUENCE [LARGE SCALE GENOMIC DNA]</scope>
    <source>
        <strain evidence="10 11">FDAARGOS_990</strain>
    </source>
</reference>
<keyword evidence="3" id="KW-0813">Transport</keyword>